<sequence>MSRLIWSPASRRDVHDIETYLSDRNPEAARDTLRAIQRVGRRMLDYPRIGRAVQEPFRVFGVRGTPYVVIYRLRGTDVEIIRIRHGREDWLGQIEGEL</sequence>
<evidence type="ECO:0000256" key="2">
    <source>
        <dbReference type="ARBA" id="ARBA00022649"/>
    </source>
</evidence>
<keyword evidence="2" id="KW-1277">Toxin-antitoxin system</keyword>
<dbReference type="OrthoDB" id="7450717at2"/>
<keyword evidence="4" id="KW-1185">Reference proteome</keyword>
<protein>
    <submittedName>
        <fullName evidence="3">Type II toxin-antitoxin system RelE/ParE family toxin</fullName>
    </submittedName>
</protein>
<reference evidence="3 4" key="1">
    <citation type="submission" date="2019-02" db="EMBL/GenBank/DDBJ databases">
        <authorList>
            <person name="Li Y."/>
        </authorList>
    </citation>
    <scope>NUCLEOTIDE SEQUENCE [LARGE SCALE GENOMIC DNA]</scope>
    <source>
        <strain evidence="3 4">3-7</strain>
    </source>
</reference>
<comment type="caution">
    <text evidence="3">The sequence shown here is derived from an EMBL/GenBank/DDBJ whole genome shotgun (WGS) entry which is preliminary data.</text>
</comment>
<dbReference type="InterPro" id="IPR051803">
    <property type="entry name" value="TA_system_RelE-like_toxin"/>
</dbReference>
<proteinExistence type="inferred from homology"/>
<evidence type="ECO:0000256" key="1">
    <source>
        <dbReference type="ARBA" id="ARBA00006226"/>
    </source>
</evidence>
<dbReference type="RefSeq" id="WP_130159251.1">
    <property type="nucleotide sequence ID" value="NZ_SGIS01000028.1"/>
</dbReference>
<name>A0A4Q6XST4_9SPHN</name>
<dbReference type="Pfam" id="PF05016">
    <property type="entry name" value="ParE_toxin"/>
    <property type="match status" value="1"/>
</dbReference>
<dbReference type="AlphaFoldDB" id="A0A4Q6XST4"/>
<dbReference type="InterPro" id="IPR035093">
    <property type="entry name" value="RelE/ParE_toxin_dom_sf"/>
</dbReference>
<dbReference type="Proteomes" id="UP000292085">
    <property type="component" value="Unassembled WGS sequence"/>
</dbReference>
<dbReference type="Gene3D" id="3.30.2310.20">
    <property type="entry name" value="RelE-like"/>
    <property type="match status" value="1"/>
</dbReference>
<comment type="similarity">
    <text evidence="1">Belongs to the RelE toxin family.</text>
</comment>
<dbReference type="EMBL" id="SGIS01000028">
    <property type="protein sequence ID" value="RZF63320.1"/>
    <property type="molecule type" value="Genomic_DNA"/>
</dbReference>
<dbReference type="InterPro" id="IPR007712">
    <property type="entry name" value="RelE/ParE_toxin"/>
</dbReference>
<evidence type="ECO:0000313" key="3">
    <source>
        <dbReference type="EMBL" id="RZF63320.1"/>
    </source>
</evidence>
<accession>A0A4Q6XST4</accession>
<organism evidence="3 4">
    <name type="scientific">Sphingomonas populi</name>
    <dbReference type="NCBI Taxonomy" id="2484750"/>
    <lineage>
        <taxon>Bacteria</taxon>
        <taxon>Pseudomonadati</taxon>
        <taxon>Pseudomonadota</taxon>
        <taxon>Alphaproteobacteria</taxon>
        <taxon>Sphingomonadales</taxon>
        <taxon>Sphingomonadaceae</taxon>
        <taxon>Sphingomonas</taxon>
    </lineage>
</organism>
<dbReference type="PANTHER" id="PTHR33755">
    <property type="entry name" value="TOXIN PARE1-RELATED"/>
    <property type="match status" value="1"/>
</dbReference>
<evidence type="ECO:0000313" key="4">
    <source>
        <dbReference type="Proteomes" id="UP000292085"/>
    </source>
</evidence>
<gene>
    <name evidence="3" type="ORF">EWE75_16770</name>
</gene>